<dbReference type="Proteomes" id="UP000236664">
    <property type="component" value="Unassembled WGS sequence"/>
</dbReference>
<dbReference type="AlphaFoldDB" id="A0A2K0WDN1"/>
<sequence>MGTSTIHPSQRRLSCDVCRRHKTRCLRIKQDDPKCARCTMLDEECSIGGPKKVGRPRKSNLAPGQRAGKESTEEPRAKPVRSQKQKTTARNQRSDPIPSSLSPDSDIFLESMVFSPITIPTTIPASIPTTTISIATPPVETTTNAVFALESSWPTPATAELQTPSLPVPERLPLKISSCFKHSSAFADYDWNIDENDALKIKSSQLNITVTCSDPARLVIPELGSSMGSIEISDALSKLSKLNNDLHIRMAAIESHRSVTTLSSILFREGPLFIDNLTLGEFTLSSTQDLFQVLSRLLNNRRCHAPLESAHMLDIVNLPGLDGQSSSPYSYGDGHNGPSPTFASPFPSASLQPLLAPLVLTITAVFTQLISLHEVLLKHMFLWLAIEPLQSISGLRTGEALPQDLCTQGIRYSTASLSFLERIEQILGITGLPEWGEPGLLSMQQIDVLWSVLDGGEGIAPGHGFMRPAYVKRSLWKALSVMSRVVPP</sequence>
<dbReference type="InterPro" id="IPR001138">
    <property type="entry name" value="Zn2Cys6_DnaBD"/>
</dbReference>
<organism evidence="4 5">
    <name type="scientific">Gibberella nygamai</name>
    <name type="common">Bean root rot disease fungus</name>
    <name type="synonym">Fusarium nygamai</name>
    <dbReference type="NCBI Taxonomy" id="42673"/>
    <lineage>
        <taxon>Eukaryota</taxon>
        <taxon>Fungi</taxon>
        <taxon>Dikarya</taxon>
        <taxon>Ascomycota</taxon>
        <taxon>Pezizomycotina</taxon>
        <taxon>Sordariomycetes</taxon>
        <taxon>Hypocreomycetidae</taxon>
        <taxon>Hypocreales</taxon>
        <taxon>Nectriaceae</taxon>
        <taxon>Fusarium</taxon>
        <taxon>Fusarium fujikuroi species complex</taxon>
    </lineage>
</organism>
<evidence type="ECO:0000313" key="4">
    <source>
        <dbReference type="EMBL" id="PNP80387.1"/>
    </source>
</evidence>
<dbReference type="STRING" id="42673.A0A2K0WDN1"/>
<dbReference type="GO" id="GO:0000981">
    <property type="term" value="F:DNA-binding transcription factor activity, RNA polymerase II-specific"/>
    <property type="evidence" value="ECO:0007669"/>
    <property type="project" value="InterPro"/>
</dbReference>
<feature type="compositionally biased region" description="Low complexity" evidence="2">
    <location>
        <begin position="94"/>
        <end position="103"/>
    </location>
</feature>
<dbReference type="PROSITE" id="PS00463">
    <property type="entry name" value="ZN2_CY6_FUNGAL_1"/>
    <property type="match status" value="1"/>
</dbReference>
<comment type="caution">
    <text evidence="4">The sequence shown here is derived from an EMBL/GenBank/DDBJ whole genome shotgun (WGS) entry which is preliminary data.</text>
</comment>
<accession>A0A2K0WDN1</accession>
<keyword evidence="5" id="KW-1185">Reference proteome</keyword>
<dbReference type="SMART" id="SM00066">
    <property type="entry name" value="GAL4"/>
    <property type="match status" value="1"/>
</dbReference>
<feature type="domain" description="Zn(2)-C6 fungal-type" evidence="3">
    <location>
        <begin position="14"/>
        <end position="47"/>
    </location>
</feature>
<keyword evidence="1" id="KW-0539">Nucleus</keyword>
<dbReference type="EMBL" id="MTQA01000077">
    <property type="protein sequence ID" value="PNP80387.1"/>
    <property type="molecule type" value="Genomic_DNA"/>
</dbReference>
<dbReference type="OrthoDB" id="3434319at2759"/>
<dbReference type="Gene3D" id="4.10.240.10">
    <property type="entry name" value="Zn(2)-C6 fungal-type DNA-binding domain"/>
    <property type="match status" value="1"/>
</dbReference>
<dbReference type="SUPFAM" id="SSF57701">
    <property type="entry name" value="Zn2/Cys6 DNA-binding domain"/>
    <property type="match status" value="1"/>
</dbReference>
<dbReference type="PROSITE" id="PS50048">
    <property type="entry name" value="ZN2_CY6_FUNGAL_2"/>
    <property type="match status" value="1"/>
</dbReference>
<evidence type="ECO:0000313" key="5">
    <source>
        <dbReference type="Proteomes" id="UP000236664"/>
    </source>
</evidence>
<dbReference type="GO" id="GO:0008270">
    <property type="term" value="F:zinc ion binding"/>
    <property type="evidence" value="ECO:0007669"/>
    <property type="project" value="InterPro"/>
</dbReference>
<feature type="region of interest" description="Disordered" evidence="2">
    <location>
        <begin position="46"/>
        <end position="103"/>
    </location>
</feature>
<evidence type="ECO:0000259" key="3">
    <source>
        <dbReference type="PROSITE" id="PS50048"/>
    </source>
</evidence>
<proteinExistence type="predicted"/>
<reference evidence="4 5" key="1">
    <citation type="submission" date="2017-06" db="EMBL/GenBank/DDBJ databases">
        <title>Genome of Fusarium nygamai isolate CS10214.</title>
        <authorList>
            <person name="Gardiner D.M."/>
            <person name="Obanor F."/>
            <person name="Kazan K."/>
        </authorList>
    </citation>
    <scope>NUCLEOTIDE SEQUENCE [LARGE SCALE GENOMIC DNA]</scope>
    <source>
        <strain evidence="4 5">CS10214</strain>
    </source>
</reference>
<protein>
    <recommendedName>
        <fullName evidence="3">Zn(2)-C6 fungal-type domain-containing protein</fullName>
    </recommendedName>
</protein>
<gene>
    <name evidence="4" type="ORF">FNYG_05986</name>
</gene>
<feature type="compositionally biased region" description="Basic and acidic residues" evidence="2">
    <location>
        <begin position="67"/>
        <end position="77"/>
    </location>
</feature>
<dbReference type="InterPro" id="IPR036864">
    <property type="entry name" value="Zn2-C6_fun-type_DNA-bd_sf"/>
</dbReference>
<dbReference type="Pfam" id="PF00172">
    <property type="entry name" value="Zn_clus"/>
    <property type="match status" value="1"/>
</dbReference>
<evidence type="ECO:0000256" key="1">
    <source>
        <dbReference type="ARBA" id="ARBA00023242"/>
    </source>
</evidence>
<name>A0A2K0WDN1_GIBNY</name>
<dbReference type="CDD" id="cd00067">
    <property type="entry name" value="GAL4"/>
    <property type="match status" value="1"/>
</dbReference>
<evidence type="ECO:0000256" key="2">
    <source>
        <dbReference type="SAM" id="MobiDB-lite"/>
    </source>
</evidence>